<feature type="chain" id="PRO_5004064003" evidence="1">
    <location>
        <begin position="19"/>
        <end position="251"/>
    </location>
</feature>
<dbReference type="Proteomes" id="UP000012065">
    <property type="component" value="Unassembled WGS sequence"/>
</dbReference>
<protein>
    <submittedName>
        <fullName evidence="2">Uncharacterized protein</fullName>
    </submittedName>
</protein>
<reference evidence="2 3" key="1">
    <citation type="journal article" date="2013" name="J. Biotechnol.">
        <title>Establishment and interpretation of the genome sequence of the phytopathogenic fungus Rhizoctonia solani AG1-IB isolate 7/3/14.</title>
        <authorList>
            <person name="Wibberg D.W."/>
            <person name="Jelonek L.J."/>
            <person name="Rupp O.R."/>
            <person name="Hennig M.H."/>
            <person name="Eikmeyer F.E."/>
            <person name="Goesmann A.G."/>
            <person name="Hartmann A.H."/>
            <person name="Borriss R.B."/>
            <person name="Grosch R.G."/>
            <person name="Puehler A.P."/>
            <person name="Schlueter A.S."/>
        </authorList>
    </citation>
    <scope>NUCLEOTIDE SEQUENCE [LARGE SCALE GENOMIC DNA]</scope>
    <source>
        <strain evidence="3">AG1-IB / isolate 7/3/14</strain>
    </source>
</reference>
<dbReference type="HOGENOM" id="CLU_1107747_0_0_1"/>
<gene>
    <name evidence="2" type="ORF">BN14_10922</name>
</gene>
<dbReference type="AlphaFoldDB" id="M5C9T1"/>
<evidence type="ECO:0000313" key="3">
    <source>
        <dbReference type="Proteomes" id="UP000012065"/>
    </source>
</evidence>
<name>M5C9T1_THACB</name>
<keyword evidence="1" id="KW-0732">Signal</keyword>
<comment type="caution">
    <text evidence="2">The sequence shown here is derived from an EMBL/GenBank/DDBJ whole genome shotgun (WGS) entry which is preliminary data.</text>
</comment>
<proteinExistence type="predicted"/>
<feature type="signal peptide" evidence="1">
    <location>
        <begin position="1"/>
        <end position="18"/>
    </location>
</feature>
<dbReference type="EMBL" id="CAOJ01016404">
    <property type="protein sequence ID" value="CCO36778.1"/>
    <property type="molecule type" value="Genomic_DNA"/>
</dbReference>
<evidence type="ECO:0000313" key="2">
    <source>
        <dbReference type="EMBL" id="CCO36778.1"/>
    </source>
</evidence>
<accession>M5C9T1</accession>
<evidence type="ECO:0000256" key="1">
    <source>
        <dbReference type="SAM" id="SignalP"/>
    </source>
</evidence>
<organism evidence="2 3">
    <name type="scientific">Thanatephorus cucumeris (strain AG1-IB / isolate 7/3/14)</name>
    <name type="common">Lettuce bottom rot fungus</name>
    <name type="synonym">Rhizoctonia solani</name>
    <dbReference type="NCBI Taxonomy" id="1108050"/>
    <lineage>
        <taxon>Eukaryota</taxon>
        <taxon>Fungi</taxon>
        <taxon>Dikarya</taxon>
        <taxon>Basidiomycota</taxon>
        <taxon>Agaricomycotina</taxon>
        <taxon>Agaricomycetes</taxon>
        <taxon>Cantharellales</taxon>
        <taxon>Ceratobasidiaceae</taxon>
        <taxon>Rhizoctonia</taxon>
        <taxon>Rhizoctonia solani AG-1</taxon>
    </lineage>
</organism>
<sequence>MYFTSLSIEITFVASVIAAPSSVPQKLNHTGLQSVEPAANGKVRSQGPPTTCSSSLEVPVDNLDHLEDYAPRAANVKFKSCYIRVKDAKSGADMGYVGQRWRLHGWYGIQNPRNLEEPLQVRFSYSPLENSPSQLEFLALNRRDIGSGLKGGEIARNIKKYPYFGAGARRSFSEKFSPGGAATEFESAIWIYDTETKDIRAQWVRHDGSAPETNLVYLTTEDAFVITSEVDKLNAAKTVTFTFINRLNTGI</sequence>